<evidence type="ECO:0000313" key="2">
    <source>
        <dbReference type="EMBL" id="CAG8609559.1"/>
    </source>
</evidence>
<dbReference type="Proteomes" id="UP000789572">
    <property type="component" value="Unassembled WGS sequence"/>
</dbReference>
<reference evidence="2" key="1">
    <citation type="submission" date="2021-06" db="EMBL/GenBank/DDBJ databases">
        <authorList>
            <person name="Kallberg Y."/>
            <person name="Tangrot J."/>
            <person name="Rosling A."/>
        </authorList>
    </citation>
    <scope>NUCLEOTIDE SEQUENCE</scope>
    <source>
        <strain evidence="2">IA702</strain>
    </source>
</reference>
<gene>
    <name evidence="2" type="ORF">POCULU_LOCUS7879</name>
</gene>
<keyword evidence="1" id="KW-0472">Membrane</keyword>
<sequence>MTVFETIVLTIIIATIIYFVYGFQFSGDILVSIIFLKCPDEEPTAARLNASMTLKEIRKKLSAYEDGICIMMDDMFFCGHKDARIRKSDEGKTCLYEILNYENKKNIIYIKRCETLKEVMPHLIGEKNLNCGIRWTEEGPKQSDNVAFKFKGSPDFKKLARERKRKNERSNNYKRSELYENGIDWEFSLNIERKEVLEDCRAMLFMRSEHIEPSDNFQNEVDDALRLIDPAEKSDRLKGIFEKYGHFWARTRRRDININTGINMEVGMGIGTGSLKTVNGISQNNERLNQNSSSNALEDNIAIGGDKTAYMSNDTSKWQATLQDCSTWVIIGYEDIVPIYEISKKKHKLLFVKIPTNVWEGISEHQIFAEVMYEGEHDTIFAANIVLMPDGRPHVYVSRIKAKRILNINIKQGEKSPKLRLAYIITGHPQSSDSQIVDKLPVAVEVNTVEGEKRDDKFVASLPGIPNTQDYNQGAILTTCITQLMCQPESRDCILFTMHLHKSDDSRLNTTEYEVCISGKHIISLFYIC</sequence>
<dbReference type="OrthoDB" id="2315564at2759"/>
<proteinExistence type="predicted"/>
<evidence type="ECO:0000313" key="3">
    <source>
        <dbReference type="Proteomes" id="UP000789572"/>
    </source>
</evidence>
<accession>A0A9N9CRJ8</accession>
<keyword evidence="1" id="KW-0812">Transmembrane</keyword>
<organism evidence="2 3">
    <name type="scientific">Paraglomus occultum</name>
    <dbReference type="NCBI Taxonomy" id="144539"/>
    <lineage>
        <taxon>Eukaryota</taxon>
        <taxon>Fungi</taxon>
        <taxon>Fungi incertae sedis</taxon>
        <taxon>Mucoromycota</taxon>
        <taxon>Glomeromycotina</taxon>
        <taxon>Glomeromycetes</taxon>
        <taxon>Paraglomerales</taxon>
        <taxon>Paraglomeraceae</taxon>
        <taxon>Paraglomus</taxon>
    </lineage>
</organism>
<dbReference type="EMBL" id="CAJVPJ010001982">
    <property type="protein sequence ID" value="CAG8609559.1"/>
    <property type="molecule type" value="Genomic_DNA"/>
</dbReference>
<name>A0A9N9CRJ8_9GLOM</name>
<evidence type="ECO:0000256" key="1">
    <source>
        <dbReference type="SAM" id="Phobius"/>
    </source>
</evidence>
<dbReference type="AlphaFoldDB" id="A0A9N9CRJ8"/>
<keyword evidence="3" id="KW-1185">Reference proteome</keyword>
<feature type="transmembrane region" description="Helical" evidence="1">
    <location>
        <begin position="7"/>
        <end position="36"/>
    </location>
</feature>
<comment type="caution">
    <text evidence="2">The sequence shown here is derived from an EMBL/GenBank/DDBJ whole genome shotgun (WGS) entry which is preliminary data.</text>
</comment>
<keyword evidence="1" id="KW-1133">Transmembrane helix</keyword>
<protein>
    <submittedName>
        <fullName evidence="2">7086_t:CDS:1</fullName>
    </submittedName>
</protein>